<dbReference type="PANTHER" id="PTHR43827">
    <property type="entry name" value="2,5-DIKETO-D-GLUCONIC ACID REDUCTASE"/>
    <property type="match status" value="1"/>
</dbReference>
<dbReference type="PROSITE" id="PS00062">
    <property type="entry name" value="ALDOKETO_REDUCTASE_2"/>
    <property type="match status" value="1"/>
</dbReference>
<evidence type="ECO:0000313" key="5">
    <source>
        <dbReference type="EMBL" id="MBC5995500.1"/>
    </source>
</evidence>
<dbReference type="PROSITE" id="PS00063">
    <property type="entry name" value="ALDOKETO_REDUCTASE_3"/>
    <property type="match status" value="1"/>
</dbReference>
<proteinExistence type="inferred from homology"/>
<evidence type="ECO:0000256" key="3">
    <source>
        <dbReference type="ARBA" id="ARBA00023002"/>
    </source>
</evidence>
<dbReference type="PRINTS" id="PR00069">
    <property type="entry name" value="ALDKETRDTASE"/>
</dbReference>
<evidence type="ECO:0000256" key="2">
    <source>
        <dbReference type="ARBA" id="ARBA00022857"/>
    </source>
</evidence>
<feature type="domain" description="NADP-dependent oxidoreductase" evidence="4">
    <location>
        <begin position="17"/>
        <end position="258"/>
    </location>
</feature>
<dbReference type="PIRSF" id="PIRSF000097">
    <property type="entry name" value="AKR"/>
    <property type="match status" value="1"/>
</dbReference>
<keyword evidence="2" id="KW-0521">NADP</keyword>
<gene>
    <name evidence="5" type="ORF">H8923_01890</name>
</gene>
<dbReference type="CDD" id="cd19071">
    <property type="entry name" value="AKR_AKR1-5-like"/>
    <property type="match status" value="1"/>
</dbReference>
<evidence type="ECO:0000313" key="6">
    <source>
        <dbReference type="Proteomes" id="UP000609849"/>
    </source>
</evidence>
<accession>A0ABR7JKQ0</accession>
<protein>
    <submittedName>
        <fullName evidence="5">Aldo/keto reductase</fullName>
    </submittedName>
</protein>
<organism evidence="5 6">
    <name type="scientific">Romboutsia faecis</name>
    <dbReference type="NCBI Taxonomy" id="2764597"/>
    <lineage>
        <taxon>Bacteria</taxon>
        <taxon>Bacillati</taxon>
        <taxon>Bacillota</taxon>
        <taxon>Clostridia</taxon>
        <taxon>Peptostreptococcales</taxon>
        <taxon>Peptostreptococcaceae</taxon>
        <taxon>Romboutsia</taxon>
    </lineage>
</organism>
<keyword evidence="3" id="KW-0560">Oxidoreductase</keyword>
<dbReference type="PANTHER" id="PTHR43827:SF3">
    <property type="entry name" value="NADP-DEPENDENT OXIDOREDUCTASE DOMAIN-CONTAINING PROTEIN"/>
    <property type="match status" value="1"/>
</dbReference>
<name>A0ABR7JKQ0_9FIRM</name>
<evidence type="ECO:0000256" key="1">
    <source>
        <dbReference type="ARBA" id="ARBA00007905"/>
    </source>
</evidence>
<dbReference type="InterPro" id="IPR036812">
    <property type="entry name" value="NAD(P)_OxRdtase_dom_sf"/>
</dbReference>
<dbReference type="RefSeq" id="WP_147541462.1">
    <property type="nucleotide sequence ID" value="NZ_JACRWE010000001.1"/>
</dbReference>
<keyword evidence="6" id="KW-1185">Reference proteome</keyword>
<dbReference type="InterPro" id="IPR018170">
    <property type="entry name" value="Aldo/ket_reductase_CS"/>
</dbReference>
<dbReference type="InterPro" id="IPR023210">
    <property type="entry name" value="NADP_OxRdtase_dom"/>
</dbReference>
<dbReference type="Proteomes" id="UP000609849">
    <property type="component" value="Unassembled WGS sequence"/>
</dbReference>
<dbReference type="InterPro" id="IPR020471">
    <property type="entry name" value="AKR"/>
</dbReference>
<dbReference type="PROSITE" id="PS00798">
    <property type="entry name" value="ALDOKETO_REDUCTASE_1"/>
    <property type="match status" value="1"/>
</dbReference>
<dbReference type="Gene3D" id="3.20.20.100">
    <property type="entry name" value="NADP-dependent oxidoreductase domain"/>
    <property type="match status" value="1"/>
</dbReference>
<sequence>MSDEYKILSNGVKIPIIGFGTYKLGSHEDSIEAVKEAIKIGYRHIDAAAFYNNEEAVGIGIKESKINREEIFLTTKLWNDNHGYEKTMKSFNESINRLGVEYLDLYLVHWPNKLNLETWRAFEDLYNQGKVKSIGVCNFKEGHIEDLKKSAKIIPMVNQIEIHPYRSQKNMISYCKENNIQVIAWGPIMRGKIFSDAVMLELADKYNRSVPQITLKWHIQNGVIPIPKSSNIERIKENLNIFDFEISYEDMKLIDQLNKNENVSSVPENTTYLEY</sequence>
<evidence type="ECO:0000259" key="4">
    <source>
        <dbReference type="Pfam" id="PF00248"/>
    </source>
</evidence>
<dbReference type="SUPFAM" id="SSF51430">
    <property type="entry name" value="NAD(P)-linked oxidoreductase"/>
    <property type="match status" value="1"/>
</dbReference>
<comment type="caution">
    <text evidence="5">The sequence shown here is derived from an EMBL/GenBank/DDBJ whole genome shotgun (WGS) entry which is preliminary data.</text>
</comment>
<comment type="similarity">
    <text evidence="1">Belongs to the aldo/keto reductase family.</text>
</comment>
<reference evidence="5 6" key="1">
    <citation type="submission" date="2020-08" db="EMBL/GenBank/DDBJ databases">
        <authorList>
            <person name="Liu C."/>
            <person name="Sun Q."/>
        </authorList>
    </citation>
    <scope>NUCLEOTIDE SEQUENCE [LARGE SCALE GENOMIC DNA]</scope>
    <source>
        <strain evidence="5 6">NSJ-18</strain>
    </source>
</reference>
<dbReference type="Pfam" id="PF00248">
    <property type="entry name" value="Aldo_ket_red"/>
    <property type="match status" value="1"/>
</dbReference>
<dbReference type="EMBL" id="JACRWE010000001">
    <property type="protein sequence ID" value="MBC5995500.1"/>
    <property type="molecule type" value="Genomic_DNA"/>
</dbReference>